<dbReference type="AlphaFoldDB" id="A0A4Q7J140"/>
<gene>
    <name evidence="2" type="ORF">EWH70_24700</name>
</gene>
<feature type="domain" description="AB hydrolase-1" evidence="1">
    <location>
        <begin position="20"/>
        <end position="245"/>
    </location>
</feature>
<evidence type="ECO:0000259" key="1">
    <source>
        <dbReference type="Pfam" id="PF12697"/>
    </source>
</evidence>
<evidence type="ECO:0000313" key="3">
    <source>
        <dbReference type="Proteomes" id="UP000292003"/>
    </source>
</evidence>
<protein>
    <submittedName>
        <fullName evidence="2">Alpha/beta hydrolase</fullName>
    </submittedName>
</protein>
<dbReference type="EMBL" id="SFCC01000013">
    <property type="protein sequence ID" value="RZQ61091.1"/>
    <property type="molecule type" value="Genomic_DNA"/>
</dbReference>
<organism evidence="2 3">
    <name type="scientific">Amycolatopsis suaedae</name>
    <dbReference type="NCBI Taxonomy" id="2510978"/>
    <lineage>
        <taxon>Bacteria</taxon>
        <taxon>Bacillati</taxon>
        <taxon>Actinomycetota</taxon>
        <taxon>Actinomycetes</taxon>
        <taxon>Pseudonocardiales</taxon>
        <taxon>Pseudonocardiaceae</taxon>
        <taxon>Amycolatopsis</taxon>
    </lineage>
</organism>
<reference evidence="2 3" key="1">
    <citation type="submission" date="2019-02" db="EMBL/GenBank/DDBJ databases">
        <title>Draft genome sequence of Amycolatopsis sp. 8-3EHSu isolated from roots of Suaeda maritima.</title>
        <authorList>
            <person name="Duangmal K."/>
            <person name="Chantavorakit T."/>
        </authorList>
    </citation>
    <scope>NUCLEOTIDE SEQUENCE [LARGE SCALE GENOMIC DNA]</scope>
    <source>
        <strain evidence="2 3">8-3EHSu</strain>
    </source>
</reference>
<accession>A0A4Q7J140</accession>
<dbReference type="RefSeq" id="WP_130477905.1">
    <property type="nucleotide sequence ID" value="NZ_SFCC01000013.1"/>
</dbReference>
<dbReference type="Pfam" id="PF12697">
    <property type="entry name" value="Abhydrolase_6"/>
    <property type="match status" value="1"/>
</dbReference>
<sequence length="264" mass="29276">MTGEVRLRTLARGRPGAPLVVFAHGVEGHWASWESVAARLDPGWRLLALQLPWQAGNDYRWRERRPWQWLADGLDLVGELPDQLVAHSFGANAALELLCTGDPRPGRAVMLVCPFYRLPRHQVSWRMFERSRETFVRHLADGVRARLGRRLERLEPDVVDAMVRLVLDRAGPLGFSAVFDTYVASAELELDRVGVPTSVQVGGADPTLPLASAQALAGAIPGARLRVHAERDHFFHVRHAHDIAAEVTGLHAATRVTTKVGEPR</sequence>
<dbReference type="Proteomes" id="UP000292003">
    <property type="component" value="Unassembled WGS sequence"/>
</dbReference>
<keyword evidence="3" id="KW-1185">Reference proteome</keyword>
<dbReference type="InterPro" id="IPR000073">
    <property type="entry name" value="AB_hydrolase_1"/>
</dbReference>
<dbReference type="GO" id="GO:0016787">
    <property type="term" value="F:hydrolase activity"/>
    <property type="evidence" value="ECO:0007669"/>
    <property type="project" value="UniProtKB-KW"/>
</dbReference>
<comment type="caution">
    <text evidence="2">The sequence shown here is derived from an EMBL/GenBank/DDBJ whole genome shotgun (WGS) entry which is preliminary data.</text>
</comment>
<dbReference type="InterPro" id="IPR029058">
    <property type="entry name" value="AB_hydrolase_fold"/>
</dbReference>
<dbReference type="Gene3D" id="3.40.50.1820">
    <property type="entry name" value="alpha/beta hydrolase"/>
    <property type="match status" value="1"/>
</dbReference>
<name>A0A4Q7J140_9PSEU</name>
<dbReference type="OrthoDB" id="4027744at2"/>
<dbReference type="SUPFAM" id="SSF53474">
    <property type="entry name" value="alpha/beta-Hydrolases"/>
    <property type="match status" value="1"/>
</dbReference>
<keyword evidence="2" id="KW-0378">Hydrolase</keyword>
<evidence type="ECO:0000313" key="2">
    <source>
        <dbReference type="EMBL" id="RZQ61091.1"/>
    </source>
</evidence>
<proteinExistence type="predicted"/>